<evidence type="ECO:0000313" key="14">
    <source>
        <dbReference type="EMBL" id="KAK7071245.1"/>
    </source>
</evidence>
<keyword evidence="5" id="KW-0677">Repeat</keyword>
<dbReference type="PANTHER" id="PTHR13131:SF5">
    <property type="entry name" value="CYSTINOSIN"/>
    <property type="match status" value="1"/>
</dbReference>
<feature type="signal peptide" evidence="13">
    <location>
        <begin position="1"/>
        <end position="21"/>
    </location>
</feature>
<accession>A0AAN9A3L9</accession>
<dbReference type="NCBIfam" id="TIGR00951">
    <property type="entry name" value="2A43"/>
    <property type="match status" value="1"/>
</dbReference>
<feature type="region of interest" description="Disordered" evidence="11">
    <location>
        <begin position="374"/>
        <end position="401"/>
    </location>
</feature>
<feature type="transmembrane region" description="Helical" evidence="12">
    <location>
        <begin position="161"/>
        <end position="182"/>
    </location>
</feature>
<evidence type="ECO:0000256" key="8">
    <source>
        <dbReference type="ARBA" id="ARBA00023136"/>
    </source>
</evidence>
<evidence type="ECO:0000256" key="6">
    <source>
        <dbReference type="ARBA" id="ARBA00022847"/>
    </source>
</evidence>
<feature type="transmembrane region" description="Helical" evidence="12">
    <location>
        <begin position="117"/>
        <end position="140"/>
    </location>
</feature>
<comment type="catalytic activity">
    <reaction evidence="10">
        <text>L-cystine(out) + H(+)(out) = L-cystine(in) + H(+)(in)</text>
        <dbReference type="Rhea" id="RHEA:66172"/>
        <dbReference type="ChEBI" id="CHEBI:15378"/>
        <dbReference type="ChEBI" id="CHEBI:35491"/>
    </reaction>
    <physiologicalReaction direction="left-to-right" evidence="10">
        <dbReference type="Rhea" id="RHEA:66173"/>
    </physiologicalReaction>
</comment>
<keyword evidence="15" id="KW-1185">Reference proteome</keyword>
<keyword evidence="3" id="KW-0813">Transport</keyword>
<dbReference type="FunFam" id="1.20.1280.290:FF:000016">
    <property type="entry name" value="Cystinosin homolog"/>
    <property type="match status" value="1"/>
</dbReference>
<dbReference type="InterPro" id="IPR006603">
    <property type="entry name" value="PQ-loop_rpt"/>
</dbReference>
<feature type="transmembrane region" description="Helical" evidence="12">
    <location>
        <begin position="346"/>
        <end position="365"/>
    </location>
</feature>
<evidence type="ECO:0000256" key="7">
    <source>
        <dbReference type="ARBA" id="ARBA00022989"/>
    </source>
</evidence>
<feature type="transmembrane region" description="Helical" evidence="12">
    <location>
        <begin position="276"/>
        <end position="295"/>
    </location>
</feature>
<evidence type="ECO:0000256" key="3">
    <source>
        <dbReference type="ARBA" id="ARBA00022448"/>
    </source>
</evidence>
<dbReference type="InterPro" id="IPR005282">
    <property type="entry name" value="LC_transporter"/>
</dbReference>
<evidence type="ECO:0000256" key="2">
    <source>
        <dbReference type="ARBA" id="ARBA00006855"/>
    </source>
</evidence>
<keyword evidence="7 12" id="KW-1133">Transmembrane helix</keyword>
<evidence type="ECO:0000256" key="13">
    <source>
        <dbReference type="SAM" id="SignalP"/>
    </source>
</evidence>
<proteinExistence type="inferred from homology"/>
<comment type="similarity">
    <text evidence="2">Belongs to the cystinosin family.</text>
</comment>
<protein>
    <recommendedName>
        <fullName evidence="16">Cystinosin</fullName>
    </recommendedName>
</protein>
<name>A0AAN9A3L9_HALRR</name>
<evidence type="ECO:0000256" key="9">
    <source>
        <dbReference type="ARBA" id="ARBA00023228"/>
    </source>
</evidence>
<reference evidence="14 15" key="1">
    <citation type="submission" date="2023-11" db="EMBL/GenBank/DDBJ databases">
        <title>Halocaridina rubra genome assembly.</title>
        <authorList>
            <person name="Smith C."/>
        </authorList>
    </citation>
    <scope>NUCLEOTIDE SEQUENCE [LARGE SCALE GENOMIC DNA]</scope>
    <source>
        <strain evidence="14">EP-1</strain>
        <tissue evidence="14">Whole</tissue>
    </source>
</reference>
<dbReference type="Pfam" id="PF04193">
    <property type="entry name" value="PQ-loop"/>
    <property type="match status" value="2"/>
</dbReference>
<evidence type="ECO:0000256" key="10">
    <source>
        <dbReference type="ARBA" id="ARBA00048473"/>
    </source>
</evidence>
<organism evidence="14 15">
    <name type="scientific">Halocaridina rubra</name>
    <name type="common">Hawaiian red shrimp</name>
    <dbReference type="NCBI Taxonomy" id="373956"/>
    <lineage>
        <taxon>Eukaryota</taxon>
        <taxon>Metazoa</taxon>
        <taxon>Ecdysozoa</taxon>
        <taxon>Arthropoda</taxon>
        <taxon>Crustacea</taxon>
        <taxon>Multicrustacea</taxon>
        <taxon>Malacostraca</taxon>
        <taxon>Eumalacostraca</taxon>
        <taxon>Eucarida</taxon>
        <taxon>Decapoda</taxon>
        <taxon>Pleocyemata</taxon>
        <taxon>Caridea</taxon>
        <taxon>Atyoidea</taxon>
        <taxon>Atyidae</taxon>
        <taxon>Halocaridina</taxon>
    </lineage>
</organism>
<dbReference type="PANTHER" id="PTHR13131">
    <property type="entry name" value="CYSTINOSIN"/>
    <property type="match status" value="1"/>
</dbReference>
<dbReference type="Gene3D" id="1.20.1280.290">
    <property type="match status" value="2"/>
</dbReference>
<evidence type="ECO:0000256" key="5">
    <source>
        <dbReference type="ARBA" id="ARBA00022737"/>
    </source>
</evidence>
<keyword evidence="6" id="KW-0769">Symport</keyword>
<evidence type="ECO:0008006" key="16">
    <source>
        <dbReference type="Google" id="ProtNLM"/>
    </source>
</evidence>
<keyword evidence="9" id="KW-0458">Lysosome</keyword>
<dbReference type="GO" id="GO:0005765">
    <property type="term" value="C:lysosomal membrane"/>
    <property type="evidence" value="ECO:0007669"/>
    <property type="project" value="UniProtKB-SubCell"/>
</dbReference>
<keyword evidence="13" id="KW-0732">Signal</keyword>
<sequence>MGCLKMIAFLWLMLAVKDIDAELTTESPLPELIFSTQDLDFELHEYKTVNLTLSGAPSECVNITFSTEDLWEDIDPIYVCQDSRELTWLIYVNSTNNGKAVLSATAEPQGIVNDEDAFIRVGIMLHSAINVVGDVLGWIYTIAWDISFLPQIYHNWRRRSVTGLAFDFLCFNFIGFFCYFLFNMGNLWIPSIQEQFLDRNPTAVMHVRLNDVIFPLYALLCTAVQILQCFFYKKEPGQRVSTPCIVISALLLLSAVVALIVVAATEKFWWIDLLYWLSYIKLAITCIKYTPQLYVNYKHKSTEGWSIWQVILDFTGGTLSLIQMFMLASNYDDWKSVLTDPAKLGLGLLSIFFNIFFFMQHFCLYRGSKIQTDFDKSRKGSTSSKRSDSKGYVNHDPSVHI</sequence>
<dbReference type="GO" id="GO:0015184">
    <property type="term" value="F:L-cystine transmembrane transporter activity"/>
    <property type="evidence" value="ECO:0007669"/>
    <property type="project" value="TreeGrafter"/>
</dbReference>
<keyword evidence="4 12" id="KW-0812">Transmembrane</keyword>
<feature type="chain" id="PRO_5042938766" description="Cystinosin" evidence="13">
    <location>
        <begin position="22"/>
        <end position="401"/>
    </location>
</feature>
<dbReference type="GO" id="GO:0015293">
    <property type="term" value="F:symporter activity"/>
    <property type="evidence" value="ECO:0007669"/>
    <property type="project" value="UniProtKB-KW"/>
</dbReference>
<evidence type="ECO:0000313" key="15">
    <source>
        <dbReference type="Proteomes" id="UP001381693"/>
    </source>
</evidence>
<dbReference type="SMART" id="SM00679">
    <property type="entry name" value="CTNS"/>
    <property type="match status" value="2"/>
</dbReference>
<evidence type="ECO:0000256" key="12">
    <source>
        <dbReference type="SAM" id="Phobius"/>
    </source>
</evidence>
<feature type="transmembrane region" description="Helical" evidence="12">
    <location>
        <begin position="307"/>
        <end position="326"/>
    </location>
</feature>
<feature type="transmembrane region" description="Helical" evidence="12">
    <location>
        <begin position="212"/>
        <end position="232"/>
    </location>
</feature>
<feature type="transmembrane region" description="Helical" evidence="12">
    <location>
        <begin position="244"/>
        <end position="264"/>
    </location>
</feature>
<evidence type="ECO:0000256" key="11">
    <source>
        <dbReference type="SAM" id="MobiDB-lite"/>
    </source>
</evidence>
<dbReference type="Proteomes" id="UP001381693">
    <property type="component" value="Unassembled WGS sequence"/>
</dbReference>
<evidence type="ECO:0000256" key="1">
    <source>
        <dbReference type="ARBA" id="ARBA00004155"/>
    </source>
</evidence>
<comment type="caution">
    <text evidence="14">The sequence shown here is derived from an EMBL/GenBank/DDBJ whole genome shotgun (WGS) entry which is preliminary data.</text>
</comment>
<evidence type="ECO:0000256" key="4">
    <source>
        <dbReference type="ARBA" id="ARBA00022692"/>
    </source>
</evidence>
<gene>
    <name evidence="14" type="ORF">SK128_015149</name>
</gene>
<dbReference type="AlphaFoldDB" id="A0AAN9A3L9"/>
<comment type="subcellular location">
    <subcellularLocation>
        <location evidence="1">Lysosome membrane</location>
        <topology evidence="1">Multi-pass membrane protein</topology>
    </subcellularLocation>
</comment>
<keyword evidence="8 12" id="KW-0472">Membrane</keyword>
<dbReference type="EMBL" id="JAXCGZ010015112">
    <property type="protein sequence ID" value="KAK7071245.1"/>
    <property type="molecule type" value="Genomic_DNA"/>
</dbReference>